<evidence type="ECO:0000256" key="3">
    <source>
        <dbReference type="ARBA" id="ARBA00005369"/>
    </source>
</evidence>
<accession>A0A452FPI9</accession>
<keyword evidence="4" id="KW-0963">Cytoplasm</keyword>
<evidence type="ECO:0000313" key="12">
    <source>
        <dbReference type="Proteomes" id="UP000291000"/>
    </source>
</evidence>
<reference evidence="11" key="3">
    <citation type="submission" date="2025-09" db="UniProtKB">
        <authorList>
            <consortium name="Ensembl"/>
        </authorList>
    </citation>
    <scope>IDENTIFICATION</scope>
</reference>
<protein>
    <recommendedName>
        <fullName evidence="8">Protein-L-isoaspartate O-methyltransferase domain-containing protein 1</fullName>
    </recommendedName>
</protein>
<evidence type="ECO:0000256" key="4">
    <source>
        <dbReference type="ARBA" id="ARBA00022490"/>
    </source>
</evidence>
<evidence type="ECO:0000256" key="9">
    <source>
        <dbReference type="ARBA" id="ARBA00045904"/>
    </source>
</evidence>
<feature type="transmembrane region" description="Helical" evidence="10">
    <location>
        <begin position="83"/>
        <end position="103"/>
    </location>
</feature>
<proteinExistence type="inferred from homology"/>
<dbReference type="Proteomes" id="UP000291000">
    <property type="component" value="Chromosome 18"/>
</dbReference>
<dbReference type="Gene3D" id="3.40.50.150">
    <property type="entry name" value="Vaccinia Virus protein VP39"/>
    <property type="match status" value="1"/>
</dbReference>
<dbReference type="InterPro" id="IPR000682">
    <property type="entry name" value="PCMT"/>
</dbReference>
<evidence type="ECO:0000256" key="10">
    <source>
        <dbReference type="SAM" id="Phobius"/>
    </source>
</evidence>
<organism evidence="11 12">
    <name type="scientific">Capra hircus</name>
    <name type="common">Goat</name>
    <dbReference type="NCBI Taxonomy" id="9925"/>
    <lineage>
        <taxon>Eukaryota</taxon>
        <taxon>Metazoa</taxon>
        <taxon>Chordata</taxon>
        <taxon>Craniata</taxon>
        <taxon>Vertebrata</taxon>
        <taxon>Euteleostomi</taxon>
        <taxon>Mammalia</taxon>
        <taxon>Eutheria</taxon>
        <taxon>Laurasiatheria</taxon>
        <taxon>Artiodactyla</taxon>
        <taxon>Ruminantia</taxon>
        <taxon>Pecora</taxon>
        <taxon>Bovidae</taxon>
        <taxon>Caprinae</taxon>
        <taxon>Capra</taxon>
    </lineage>
</organism>
<comment type="function">
    <text evidence="9">Substrate recognition component of an ECS (Elongin BC-CUL5-SOCS-box protein) E3 ubiquitin ligase complex which mediates the ubiquitination and subsequent proteasomal degradation of target proteins. Specifically binds to the methyltransferase cofactor S-adenosylmethionine (AdoMet) via the N-terminal AdoMet binding motif, but does not display methyltransferase activity. May provide an alternate maintenance pathway for modified proteins by acting as a damage-specific E3 ubiquitin ligase adaptor protein.</text>
</comment>
<evidence type="ECO:0000256" key="1">
    <source>
        <dbReference type="ARBA" id="ARBA00004496"/>
    </source>
</evidence>
<dbReference type="GO" id="GO:0004719">
    <property type="term" value="F:protein-L-isoaspartate (D-aspartate) O-methyltransferase activity"/>
    <property type="evidence" value="ECO:0007669"/>
    <property type="project" value="InterPro"/>
</dbReference>
<reference evidence="11" key="2">
    <citation type="submission" date="2025-08" db="UniProtKB">
        <authorList>
            <consortium name="Ensembl"/>
        </authorList>
    </citation>
    <scope>IDENTIFICATION</scope>
</reference>
<evidence type="ECO:0000256" key="6">
    <source>
        <dbReference type="ARBA" id="ARBA00023136"/>
    </source>
</evidence>
<evidence type="ECO:0000256" key="2">
    <source>
        <dbReference type="ARBA" id="ARBA00004635"/>
    </source>
</evidence>
<comment type="subcellular location">
    <subcellularLocation>
        <location evidence="1">Cytoplasm</location>
    </subcellularLocation>
    <subcellularLocation>
        <location evidence="2">Membrane</location>
        <topology evidence="2">Lipid-anchor</topology>
    </subcellularLocation>
</comment>
<keyword evidence="10" id="KW-1133">Transmembrane helix</keyword>
<keyword evidence="5" id="KW-0519">Myristate</keyword>
<evidence type="ECO:0000256" key="5">
    <source>
        <dbReference type="ARBA" id="ARBA00022707"/>
    </source>
</evidence>
<dbReference type="GO" id="GO:0005737">
    <property type="term" value="C:cytoplasm"/>
    <property type="evidence" value="ECO:0007669"/>
    <property type="project" value="UniProtKB-SubCell"/>
</dbReference>
<evidence type="ECO:0000256" key="7">
    <source>
        <dbReference type="ARBA" id="ARBA00023288"/>
    </source>
</evidence>
<dbReference type="Bgee" id="ENSCHIG00000022635">
    <property type="expression patterns" value="Expressed in prefrontal cortex"/>
</dbReference>
<dbReference type="PANTHER" id="PTHR11579:SF4">
    <property type="entry name" value="PROTEIN-L-ISOASPARTATE O-METHYLTRANSFERASE DOMAIN-CONTAINING PROTEIN 1"/>
    <property type="match status" value="1"/>
</dbReference>
<dbReference type="EMBL" id="LWLT01000020">
    <property type="status" value="NOT_ANNOTATED_CDS"/>
    <property type="molecule type" value="Genomic_DNA"/>
</dbReference>
<comment type="similarity">
    <text evidence="3">Belongs to the methyltransferase superfamily. L-isoaspartyl/D-aspartyl protein methyltransferase family.</text>
</comment>
<dbReference type="AlphaFoldDB" id="A0A452FPI9"/>
<dbReference type="Pfam" id="PF01135">
    <property type="entry name" value="PCMT"/>
    <property type="match status" value="1"/>
</dbReference>
<dbReference type="OMA" id="SICTERV"/>
<keyword evidence="10" id="KW-0812">Transmembrane</keyword>
<dbReference type="InterPro" id="IPR029063">
    <property type="entry name" value="SAM-dependent_MTases_sf"/>
</dbReference>
<keyword evidence="12" id="KW-1185">Reference proteome</keyword>
<dbReference type="GO" id="GO:0016020">
    <property type="term" value="C:membrane"/>
    <property type="evidence" value="ECO:0007669"/>
    <property type="project" value="UniProtKB-SubCell"/>
</dbReference>
<keyword evidence="7" id="KW-0449">Lipoprotein</keyword>
<dbReference type="Ensembl" id="ENSCHIT00000034057.1">
    <property type="protein sequence ID" value="ENSCHIP00000026194.1"/>
    <property type="gene ID" value="ENSCHIG00000022635.1"/>
</dbReference>
<keyword evidence="6 10" id="KW-0472">Membrane</keyword>
<reference evidence="11 12" key="1">
    <citation type="submission" date="2016-04" db="EMBL/GenBank/DDBJ databases">
        <title>Polished mammalian reference genomes with single-molecule sequencing and chromosome conformation capture applied to the Capra hircus genome.</title>
        <authorList>
            <person name="Bickhart D.M."/>
            <person name="Koren S."/>
            <person name="Rosen B."/>
            <person name="Hastie A."/>
            <person name="Liachko I."/>
            <person name="Sullivan S.T."/>
            <person name="Burton J."/>
            <person name="Sayre B.L."/>
            <person name="Huson H.J."/>
            <person name="Lee J."/>
            <person name="Lam E."/>
            <person name="Kelley C.M."/>
            <person name="Hutchison J.L."/>
            <person name="Zhou Y."/>
            <person name="Sun J."/>
            <person name="Crisa A."/>
            <person name="Schwartz J.C."/>
            <person name="Hammond J.A."/>
            <person name="Schroeder S.G."/>
            <person name="Liu G.E."/>
            <person name="Dunham M."/>
            <person name="Shendure J."/>
            <person name="Sonstegard T.S."/>
            <person name="Phillippy A.M."/>
            <person name="Van Tassell C.P."/>
            <person name="Smith T.P."/>
        </authorList>
    </citation>
    <scope>NUCLEOTIDE SEQUENCE [LARGE SCALE GENOMIC DNA]</scope>
</reference>
<evidence type="ECO:0000256" key="8">
    <source>
        <dbReference type="ARBA" id="ARBA00040689"/>
    </source>
</evidence>
<dbReference type="GeneTree" id="ENSGT00950000183032"/>
<evidence type="ECO:0000313" key="11">
    <source>
        <dbReference type="Ensembl" id="ENSCHIP00000026194.1"/>
    </source>
</evidence>
<name>A0A452FPI9_CAPHI</name>
<dbReference type="PANTHER" id="PTHR11579">
    <property type="entry name" value="PROTEIN-L-ISOASPARTATE O-METHYLTRANSFERASE"/>
    <property type="match status" value="1"/>
</dbReference>
<sequence>MGEAVSWEDNADLIDNLKETQSICTERVEQAFTAIDHGDYYLEDLAWKHGNIHLSAPCIYSEVMEALKFQPGLYFPNLESGTVYLSSIMGLILDNFIFVKFYFKKEKEKKVTES</sequence>